<dbReference type="EMBL" id="GBXM01037979">
    <property type="protein sequence ID" value="JAH70598.1"/>
    <property type="molecule type" value="Transcribed_RNA"/>
</dbReference>
<dbReference type="EMBL" id="GBXM01038613">
    <property type="protein sequence ID" value="JAH69964.1"/>
    <property type="molecule type" value="Transcribed_RNA"/>
</dbReference>
<organism evidence="2">
    <name type="scientific">Anguilla anguilla</name>
    <name type="common">European freshwater eel</name>
    <name type="synonym">Muraena anguilla</name>
    <dbReference type="NCBI Taxonomy" id="7936"/>
    <lineage>
        <taxon>Eukaryota</taxon>
        <taxon>Metazoa</taxon>
        <taxon>Chordata</taxon>
        <taxon>Craniata</taxon>
        <taxon>Vertebrata</taxon>
        <taxon>Euteleostomi</taxon>
        <taxon>Actinopterygii</taxon>
        <taxon>Neopterygii</taxon>
        <taxon>Teleostei</taxon>
        <taxon>Anguilliformes</taxon>
        <taxon>Anguillidae</taxon>
        <taxon>Anguilla</taxon>
    </lineage>
</organism>
<evidence type="ECO:0000256" key="1">
    <source>
        <dbReference type="SAM" id="Phobius"/>
    </source>
</evidence>
<reference evidence="2" key="1">
    <citation type="submission" date="2014-11" db="EMBL/GenBank/DDBJ databases">
        <authorList>
            <person name="Amaro Gonzalez C."/>
        </authorList>
    </citation>
    <scope>NUCLEOTIDE SEQUENCE</scope>
</reference>
<evidence type="ECO:0000313" key="2">
    <source>
        <dbReference type="EMBL" id="JAH69964.1"/>
    </source>
</evidence>
<keyword evidence="1" id="KW-0472">Membrane</keyword>
<feature type="transmembrane region" description="Helical" evidence="1">
    <location>
        <begin position="20"/>
        <end position="37"/>
    </location>
</feature>
<dbReference type="AlphaFoldDB" id="A0A0E9UVQ5"/>
<name>A0A0E9UVQ5_ANGAN</name>
<keyword evidence="1" id="KW-1133">Transmembrane helix</keyword>
<proteinExistence type="predicted"/>
<accession>A0A0E9UVQ5</accession>
<protein>
    <submittedName>
        <fullName evidence="2">Uncharacterized protein</fullName>
    </submittedName>
</protein>
<sequence length="49" mass="5573">MSSSFSTHRLSISTIRSSPLILFTWMLILLNPSGFMLNDHVPPSHLEIF</sequence>
<reference evidence="2" key="2">
    <citation type="journal article" date="2015" name="Fish Shellfish Immunol.">
        <title>Early steps in the European eel (Anguilla anguilla)-Vibrio vulnificus interaction in the gills: Role of the RtxA13 toxin.</title>
        <authorList>
            <person name="Callol A."/>
            <person name="Pajuelo D."/>
            <person name="Ebbesson L."/>
            <person name="Teles M."/>
            <person name="MacKenzie S."/>
            <person name="Amaro C."/>
        </authorList>
    </citation>
    <scope>NUCLEOTIDE SEQUENCE</scope>
</reference>
<keyword evidence="1" id="KW-0812">Transmembrane</keyword>